<comment type="caution">
    <text evidence="7">The sequence shown here is derived from an EMBL/GenBank/DDBJ whole genome shotgun (WGS) entry which is preliminary data.</text>
</comment>
<dbReference type="EMBL" id="CAXKWB010000590">
    <property type="protein sequence ID" value="CAL4061300.1"/>
    <property type="molecule type" value="Genomic_DNA"/>
</dbReference>
<feature type="non-terminal residue" evidence="7">
    <location>
        <position position="124"/>
    </location>
</feature>
<dbReference type="PROSITE" id="PS50157">
    <property type="entry name" value="ZINC_FINGER_C2H2_2"/>
    <property type="match status" value="1"/>
</dbReference>
<dbReference type="InterPro" id="IPR050688">
    <property type="entry name" value="Zinc_finger/UBP_domain"/>
</dbReference>
<sequence>MDIHLSRGVGCEQRNVEETDGFFKLPKRFFEVQRSLEVTVTMAEDRRGRGGIATGIFKTKKEHSKNYYCPYCPYHTYQISNIQTHMRTHTGEKPFLCPFCPYGATQLGNLQRHIKQRHPINMMN</sequence>
<evidence type="ECO:0000256" key="1">
    <source>
        <dbReference type="ARBA" id="ARBA00022723"/>
    </source>
</evidence>
<dbReference type="Pfam" id="PF00096">
    <property type="entry name" value="zf-C2H2"/>
    <property type="match status" value="1"/>
</dbReference>
<keyword evidence="8" id="KW-1185">Reference proteome</keyword>
<dbReference type="FunFam" id="3.30.160.60:FF:000446">
    <property type="entry name" value="Zinc finger protein"/>
    <property type="match status" value="1"/>
</dbReference>
<name>A0AAV2PPW1_MEGNR</name>
<dbReference type="InterPro" id="IPR013087">
    <property type="entry name" value="Znf_C2H2_type"/>
</dbReference>
<keyword evidence="2" id="KW-0677">Repeat</keyword>
<evidence type="ECO:0000259" key="6">
    <source>
        <dbReference type="PROSITE" id="PS50157"/>
    </source>
</evidence>
<evidence type="ECO:0000256" key="5">
    <source>
        <dbReference type="PROSITE-ProRule" id="PRU00042"/>
    </source>
</evidence>
<dbReference type="Gene3D" id="3.30.160.60">
    <property type="entry name" value="Classic Zinc Finger"/>
    <property type="match status" value="2"/>
</dbReference>
<accession>A0AAV2PPW1</accession>
<dbReference type="InterPro" id="IPR036236">
    <property type="entry name" value="Znf_C2H2_sf"/>
</dbReference>
<dbReference type="GO" id="GO:0005634">
    <property type="term" value="C:nucleus"/>
    <property type="evidence" value="ECO:0007669"/>
    <property type="project" value="TreeGrafter"/>
</dbReference>
<evidence type="ECO:0000313" key="8">
    <source>
        <dbReference type="Proteomes" id="UP001497623"/>
    </source>
</evidence>
<evidence type="ECO:0000256" key="2">
    <source>
        <dbReference type="ARBA" id="ARBA00022737"/>
    </source>
</evidence>
<feature type="domain" description="C2H2-type" evidence="6">
    <location>
        <begin position="67"/>
        <end position="94"/>
    </location>
</feature>
<dbReference type="AlphaFoldDB" id="A0AAV2PPW1"/>
<protein>
    <recommendedName>
        <fullName evidence="6">C2H2-type domain-containing protein</fullName>
    </recommendedName>
</protein>
<dbReference type="SMART" id="SM00355">
    <property type="entry name" value="ZnF_C2H2"/>
    <property type="match status" value="2"/>
</dbReference>
<dbReference type="PANTHER" id="PTHR24403">
    <property type="entry name" value="ZINC FINGER PROTEIN"/>
    <property type="match status" value="1"/>
</dbReference>
<organism evidence="7 8">
    <name type="scientific">Meganyctiphanes norvegica</name>
    <name type="common">Northern krill</name>
    <name type="synonym">Thysanopoda norvegica</name>
    <dbReference type="NCBI Taxonomy" id="48144"/>
    <lineage>
        <taxon>Eukaryota</taxon>
        <taxon>Metazoa</taxon>
        <taxon>Ecdysozoa</taxon>
        <taxon>Arthropoda</taxon>
        <taxon>Crustacea</taxon>
        <taxon>Multicrustacea</taxon>
        <taxon>Malacostraca</taxon>
        <taxon>Eumalacostraca</taxon>
        <taxon>Eucarida</taxon>
        <taxon>Euphausiacea</taxon>
        <taxon>Euphausiidae</taxon>
        <taxon>Meganyctiphanes</taxon>
    </lineage>
</organism>
<dbReference type="GO" id="GO:0045944">
    <property type="term" value="P:positive regulation of transcription by RNA polymerase II"/>
    <property type="evidence" value="ECO:0007669"/>
    <property type="project" value="TreeGrafter"/>
</dbReference>
<evidence type="ECO:0000313" key="7">
    <source>
        <dbReference type="EMBL" id="CAL4061300.1"/>
    </source>
</evidence>
<proteinExistence type="predicted"/>
<evidence type="ECO:0000256" key="4">
    <source>
        <dbReference type="ARBA" id="ARBA00022833"/>
    </source>
</evidence>
<keyword evidence="4" id="KW-0862">Zinc</keyword>
<dbReference type="PANTHER" id="PTHR24403:SF67">
    <property type="entry name" value="FI01116P-RELATED"/>
    <property type="match status" value="1"/>
</dbReference>
<reference evidence="7 8" key="1">
    <citation type="submission" date="2024-05" db="EMBL/GenBank/DDBJ databases">
        <authorList>
            <person name="Wallberg A."/>
        </authorList>
    </citation>
    <scope>NUCLEOTIDE SEQUENCE [LARGE SCALE GENOMIC DNA]</scope>
</reference>
<gene>
    <name evidence="7" type="ORF">MNOR_LOCUS2050</name>
</gene>
<keyword evidence="3 5" id="KW-0863">Zinc-finger</keyword>
<dbReference type="Proteomes" id="UP001497623">
    <property type="component" value="Unassembled WGS sequence"/>
</dbReference>
<dbReference type="SUPFAM" id="SSF57667">
    <property type="entry name" value="beta-beta-alpha zinc fingers"/>
    <property type="match status" value="1"/>
</dbReference>
<keyword evidence="1" id="KW-0479">Metal-binding</keyword>
<evidence type="ECO:0000256" key="3">
    <source>
        <dbReference type="ARBA" id="ARBA00022771"/>
    </source>
</evidence>
<dbReference type="GO" id="GO:0008270">
    <property type="term" value="F:zinc ion binding"/>
    <property type="evidence" value="ECO:0007669"/>
    <property type="project" value="UniProtKB-KW"/>
</dbReference>